<dbReference type="InterPro" id="IPR038471">
    <property type="entry name" value="MecA_C_sf"/>
</dbReference>
<dbReference type="PANTHER" id="PTHR39161">
    <property type="entry name" value="ADAPTER PROTEIN MECA"/>
    <property type="match status" value="1"/>
</dbReference>
<name>A0A0A3ICL1_9BACL</name>
<dbReference type="Pfam" id="PF05389">
    <property type="entry name" value="MecA"/>
    <property type="match status" value="1"/>
</dbReference>
<dbReference type="InterPro" id="IPR008681">
    <property type="entry name" value="Neg-reg_MecA"/>
</dbReference>
<gene>
    <name evidence="2" type="primary">mecA</name>
    <name evidence="3" type="ORF">CD29_01340</name>
</gene>
<dbReference type="AlphaFoldDB" id="A0A0A3ICL1"/>
<comment type="function">
    <text evidence="2">Enables the recognition and targeting of unfolded and aggregated proteins to the ClpC protease or to other proteins involved in proteolysis.</text>
</comment>
<evidence type="ECO:0000313" key="4">
    <source>
        <dbReference type="Proteomes" id="UP000030416"/>
    </source>
</evidence>
<comment type="caution">
    <text evidence="3">The sequence shown here is derived from an EMBL/GenBank/DDBJ whole genome shotgun (WGS) entry which is preliminary data.</text>
</comment>
<dbReference type="EMBL" id="JPVN01000001">
    <property type="protein sequence ID" value="KGR80558.1"/>
    <property type="molecule type" value="Genomic_DNA"/>
</dbReference>
<evidence type="ECO:0000256" key="1">
    <source>
        <dbReference type="ARBA" id="ARBA00005397"/>
    </source>
</evidence>
<comment type="similarity">
    <text evidence="1 2">Belongs to the MecA family.</text>
</comment>
<comment type="domain">
    <text evidence="2">The N-terminal domain probably binds unfolded/aggregated proteins; the C-terminal domain interacts with ClpC.</text>
</comment>
<protein>
    <recommendedName>
        <fullName evidence="2">Adapter protein MecA</fullName>
    </recommendedName>
</protein>
<dbReference type="PANTHER" id="PTHR39161:SF1">
    <property type="entry name" value="ADAPTER PROTEIN MECA 1"/>
    <property type="match status" value="1"/>
</dbReference>
<accession>A0A0A3ICL1</accession>
<dbReference type="NCBIfam" id="NF002644">
    <property type="entry name" value="PRK02315.1-5"/>
    <property type="match status" value="1"/>
</dbReference>
<evidence type="ECO:0000313" key="3">
    <source>
        <dbReference type="EMBL" id="KGR80558.1"/>
    </source>
</evidence>
<sequence length="213" mass="25017">MDIERVNENTLKLFISYRDIEDRGYSREEIWYNRAKGEELFWDMIGEINTEDYFDLDGPIWIHVNASETGLEVIVTRANITSDGDPQLPPNYDESSDFKDKNSLFDSMDEESVNGYQQFTSVYTYKFRDIDEIIPLARRAISFGIPSSLYKFDNSYYLAVDFTTIEDKTLRQNIKAIINEYLNSSKLSIYRLAEYGELIMQDNCFQTVTQYFD</sequence>
<keyword evidence="4" id="KW-1185">Reference proteome</keyword>
<dbReference type="GO" id="GO:0030674">
    <property type="term" value="F:protein-macromolecule adaptor activity"/>
    <property type="evidence" value="ECO:0007669"/>
    <property type="project" value="UniProtKB-UniRule"/>
</dbReference>
<evidence type="ECO:0000256" key="2">
    <source>
        <dbReference type="HAMAP-Rule" id="MF_01124"/>
    </source>
</evidence>
<dbReference type="Proteomes" id="UP000030416">
    <property type="component" value="Unassembled WGS sequence"/>
</dbReference>
<dbReference type="Gene3D" id="3.30.70.1950">
    <property type="match status" value="1"/>
</dbReference>
<reference evidence="3 4" key="1">
    <citation type="submission" date="2014-02" db="EMBL/GenBank/DDBJ databases">
        <title>Draft genome sequence of Lysinibacillus manganicus DSM 26584T.</title>
        <authorList>
            <person name="Zhang F."/>
            <person name="Wang G."/>
            <person name="Zhang L."/>
        </authorList>
    </citation>
    <scope>NUCLEOTIDE SEQUENCE [LARGE SCALE GENOMIC DNA]</scope>
    <source>
        <strain evidence="3 4">DSM 26584</strain>
    </source>
</reference>
<dbReference type="RefSeq" id="WP_036182000.1">
    <property type="nucleotide sequence ID" value="NZ_AVDA01000001.1"/>
</dbReference>
<proteinExistence type="inferred from homology"/>
<dbReference type="STRING" id="1384049.CD29_01340"/>
<comment type="subunit">
    <text evidence="2">Homodimer.</text>
</comment>
<organism evidence="3 4">
    <name type="scientific">Ureibacillus manganicus DSM 26584</name>
    <dbReference type="NCBI Taxonomy" id="1384049"/>
    <lineage>
        <taxon>Bacteria</taxon>
        <taxon>Bacillati</taxon>
        <taxon>Bacillota</taxon>
        <taxon>Bacilli</taxon>
        <taxon>Bacillales</taxon>
        <taxon>Caryophanaceae</taxon>
        <taxon>Ureibacillus</taxon>
    </lineage>
</organism>
<dbReference type="eggNOG" id="COG4862">
    <property type="taxonomic scope" value="Bacteria"/>
</dbReference>
<dbReference type="PIRSF" id="PIRSF029008">
    <property type="entry name" value="MecA"/>
    <property type="match status" value="1"/>
</dbReference>
<dbReference type="OrthoDB" id="2360201at2"/>
<dbReference type="HAMAP" id="MF_01124">
    <property type="entry name" value="MecA"/>
    <property type="match status" value="1"/>
</dbReference>